<evidence type="ECO:0000256" key="2">
    <source>
        <dbReference type="ARBA" id="ARBA00022801"/>
    </source>
</evidence>
<dbReference type="PANTHER" id="PTHR42812">
    <property type="entry name" value="BETA-XYLOSIDASE"/>
    <property type="match status" value="1"/>
</dbReference>
<dbReference type="Pfam" id="PF04616">
    <property type="entry name" value="Glyco_hydro_43"/>
    <property type="match status" value="1"/>
</dbReference>
<feature type="chain" id="PRO_5046232416" evidence="5">
    <location>
        <begin position="23"/>
        <end position="581"/>
    </location>
</feature>
<dbReference type="Gene3D" id="2.115.10.20">
    <property type="entry name" value="Glycosyl hydrolase domain, family 43"/>
    <property type="match status" value="1"/>
</dbReference>
<evidence type="ECO:0000313" key="7">
    <source>
        <dbReference type="EMBL" id="MCW9713314.1"/>
    </source>
</evidence>
<dbReference type="InterPro" id="IPR051795">
    <property type="entry name" value="Glycosyl_Hydrlase_43"/>
</dbReference>
<dbReference type="SUPFAM" id="SSF49899">
    <property type="entry name" value="Concanavalin A-like lectins/glucanases"/>
    <property type="match status" value="1"/>
</dbReference>
<dbReference type="GO" id="GO:0016787">
    <property type="term" value="F:hydrolase activity"/>
    <property type="evidence" value="ECO:0007669"/>
    <property type="project" value="UniProtKB-KW"/>
</dbReference>
<evidence type="ECO:0000313" key="8">
    <source>
        <dbReference type="Proteomes" id="UP001207337"/>
    </source>
</evidence>
<evidence type="ECO:0000256" key="4">
    <source>
        <dbReference type="RuleBase" id="RU361187"/>
    </source>
</evidence>
<evidence type="ECO:0000256" key="3">
    <source>
        <dbReference type="ARBA" id="ARBA00023295"/>
    </source>
</evidence>
<keyword evidence="3 4" id="KW-0326">Glycosidase</keyword>
<dbReference type="SUPFAM" id="SSF75005">
    <property type="entry name" value="Arabinanase/levansucrase/invertase"/>
    <property type="match status" value="1"/>
</dbReference>
<keyword evidence="2 4" id="KW-0378">Hydrolase</keyword>
<accession>A0ABT3PZM3</accession>
<comment type="similarity">
    <text evidence="1 4">Belongs to the glycosyl hydrolase 43 family.</text>
</comment>
<dbReference type="EMBL" id="JAJNDC010000002">
    <property type="protein sequence ID" value="MCW9713314.1"/>
    <property type="molecule type" value="Genomic_DNA"/>
</dbReference>
<reference evidence="7 8" key="1">
    <citation type="submission" date="2021-11" db="EMBL/GenBank/DDBJ databases">
        <title>Aliifidinibius sp. nov., a new bacterium isolated from saline soil.</title>
        <authorList>
            <person name="Galisteo C."/>
            <person name="De La Haba R."/>
            <person name="Sanchez-Porro C."/>
            <person name="Ventosa A."/>
        </authorList>
    </citation>
    <scope>NUCLEOTIDE SEQUENCE [LARGE SCALE GENOMIC DNA]</scope>
    <source>
        <strain evidence="7 8">KACC 190600</strain>
    </source>
</reference>
<organism evidence="7 8">
    <name type="scientific">Fodinibius salicampi</name>
    <dbReference type="NCBI Taxonomy" id="1920655"/>
    <lineage>
        <taxon>Bacteria</taxon>
        <taxon>Pseudomonadati</taxon>
        <taxon>Balneolota</taxon>
        <taxon>Balneolia</taxon>
        <taxon>Balneolales</taxon>
        <taxon>Balneolaceae</taxon>
        <taxon>Fodinibius</taxon>
    </lineage>
</organism>
<dbReference type="InterPro" id="IPR013320">
    <property type="entry name" value="ConA-like_dom_sf"/>
</dbReference>
<gene>
    <name evidence="7" type="ORF">LQ318_10385</name>
</gene>
<dbReference type="InterPro" id="IPR041542">
    <property type="entry name" value="GH43_C2"/>
</dbReference>
<protein>
    <submittedName>
        <fullName evidence="7">Glycoside hydrolase family 43 protein</fullName>
    </submittedName>
</protein>
<name>A0ABT3PZM3_9BACT</name>
<dbReference type="Gene3D" id="2.60.120.200">
    <property type="match status" value="1"/>
</dbReference>
<evidence type="ECO:0000256" key="5">
    <source>
        <dbReference type="SAM" id="SignalP"/>
    </source>
</evidence>
<evidence type="ECO:0000256" key="1">
    <source>
        <dbReference type="ARBA" id="ARBA00009865"/>
    </source>
</evidence>
<evidence type="ECO:0000259" key="6">
    <source>
        <dbReference type="Pfam" id="PF17851"/>
    </source>
</evidence>
<dbReference type="Pfam" id="PF17851">
    <property type="entry name" value="GH43_C2"/>
    <property type="match status" value="1"/>
</dbReference>
<feature type="signal peptide" evidence="5">
    <location>
        <begin position="1"/>
        <end position="22"/>
    </location>
</feature>
<dbReference type="RefSeq" id="WP_265789889.1">
    <property type="nucleotide sequence ID" value="NZ_BAABRS010000002.1"/>
</dbReference>
<dbReference type="PANTHER" id="PTHR42812:SF12">
    <property type="entry name" value="BETA-XYLOSIDASE-RELATED"/>
    <property type="match status" value="1"/>
</dbReference>
<dbReference type="InterPro" id="IPR023296">
    <property type="entry name" value="Glyco_hydro_beta-prop_sf"/>
</dbReference>
<keyword evidence="5" id="KW-0732">Signal</keyword>
<sequence length="581" mass="65003">MFKKSLMLLPAFLLLMAGQVCSQDLSPSADNPPDTDQSDATVSDPKFDWYKYVGNDPIYRDLSVGQDEYINPINSGFYPDPSITRAGDDYYMVHSSFSYYPGIPIFHSKDLINWEQIGHVLDRPSQLQVDGLGISEGVFAPTIEYNDGTFYVVNTIVGGGGNFIVTTDDPAGDWSDPMWLNGVGGIDPSLFFDDDGTTYILNNDAPEGEPLYQGHRAIWIRPYDLEANQPAGEAKVIVNGGVDISEQPIWIEGPHMMKVNGEYILHNAEGGTGPQHSQVVFKGDDPMGPFEPWDQNPILTQRHISPNREFPVEYVGHADMVETQNGEWWAIFLGVRPYDGSNFNTGRETFLLPVTWTEDNWPTILDYESKETVPVKLERPDLPLSEEPVPPNNGNFTYTDDFESPELADYWTMIRTPQSEWWNISDDGQLEIESRSEIISGRGNPSFIGKRQKNAYATVSTKMTFDPKVEGNVAGLVAFQGENYYYLLGVTANEEGQYEIYLEKSEGNQKEIIASEVIEDNPDNKYYLKIQARGAEYDFSYGIGEDDWQPLYQGADGTILSTTKAGGFVGTVIGMYAYTPE</sequence>
<feature type="domain" description="Beta-xylosidase C-terminal Concanavalin A-like" evidence="6">
    <location>
        <begin position="399"/>
        <end position="579"/>
    </location>
</feature>
<dbReference type="InterPro" id="IPR006710">
    <property type="entry name" value="Glyco_hydro_43"/>
</dbReference>
<proteinExistence type="inferred from homology"/>
<keyword evidence="8" id="KW-1185">Reference proteome</keyword>
<dbReference type="Proteomes" id="UP001207337">
    <property type="component" value="Unassembled WGS sequence"/>
</dbReference>
<dbReference type="CDD" id="cd18617">
    <property type="entry name" value="GH43_XynB-like"/>
    <property type="match status" value="1"/>
</dbReference>
<comment type="caution">
    <text evidence="7">The sequence shown here is derived from an EMBL/GenBank/DDBJ whole genome shotgun (WGS) entry which is preliminary data.</text>
</comment>